<evidence type="ECO:0000256" key="4">
    <source>
        <dbReference type="RuleBase" id="RU003560"/>
    </source>
</evidence>
<evidence type="ECO:0000256" key="3">
    <source>
        <dbReference type="ARBA" id="ARBA00022898"/>
    </source>
</evidence>
<dbReference type="Gene3D" id="3.40.50.300">
    <property type="entry name" value="P-loop containing nucleotide triphosphate hydrolases"/>
    <property type="match status" value="1"/>
</dbReference>
<dbReference type="GO" id="GO:0030170">
    <property type="term" value="F:pyridoxal phosphate binding"/>
    <property type="evidence" value="ECO:0007669"/>
    <property type="project" value="InterPro"/>
</dbReference>
<sequence>MLFQADVYRSLRLPVVLIGDGKLGGISATVSALESLLIRGYDVAAICLIEQDGLDNADAIAPKTTELGIPIFTMKPVPPQPEPLHRWYEEHNDVFSSVVTQLKKFHKSRLHRLDEMRDRAEKVFWWPFTQHKQYGGLSLIDSAHGDEFCTFNSTEKTLEPMFDACASWWTQGIGHGNAKMATALAYTAGRYGHVMFPENAHEPAFQLSEKLLHTVGRDWASRVYFSDDGSTAVEVGLKMAFRKYLADRGRSYADGSKLVVLAQANCYHGDTLGVMNIAEPSVFNEKQHPCQDVICWASIPTWHATQSY</sequence>
<evidence type="ECO:0000313" key="5">
    <source>
        <dbReference type="EMBL" id="KAJ0397336.1"/>
    </source>
</evidence>
<dbReference type="SUPFAM" id="SSF52540">
    <property type="entry name" value="P-loop containing nucleoside triphosphate hydrolases"/>
    <property type="match status" value="1"/>
</dbReference>
<dbReference type="InterPro" id="IPR027417">
    <property type="entry name" value="P-loop_NTPase"/>
</dbReference>
<reference evidence="5" key="1">
    <citation type="submission" date="2021-12" db="EMBL/GenBank/DDBJ databases">
        <title>Prjna785345.</title>
        <authorList>
            <person name="Rujirawat T."/>
            <person name="Krajaejun T."/>
        </authorList>
    </citation>
    <scope>NUCLEOTIDE SEQUENCE</scope>
    <source>
        <strain evidence="5">Pi057C3</strain>
    </source>
</reference>
<evidence type="ECO:0000256" key="1">
    <source>
        <dbReference type="ARBA" id="ARBA00022576"/>
    </source>
</evidence>
<accession>A0AAD5Q8V8</accession>
<comment type="similarity">
    <text evidence="4">Belongs to the class-III pyridoxal-phosphate-dependent aminotransferase family.</text>
</comment>
<dbReference type="Pfam" id="PF00202">
    <property type="entry name" value="Aminotran_3"/>
    <property type="match status" value="1"/>
</dbReference>
<keyword evidence="6" id="KW-1185">Reference proteome</keyword>
<comment type="caution">
    <text evidence="5">The sequence shown here is derived from an EMBL/GenBank/DDBJ whole genome shotgun (WGS) entry which is preliminary data.</text>
</comment>
<name>A0AAD5Q8V8_PYTIN</name>
<dbReference type="PANTHER" id="PTHR42684">
    <property type="entry name" value="ADENOSYLMETHIONINE-8-AMINO-7-OXONONANOATE AMINOTRANSFERASE"/>
    <property type="match status" value="1"/>
</dbReference>
<dbReference type="Gene3D" id="3.40.640.10">
    <property type="entry name" value="Type I PLP-dependent aspartate aminotransferase-like (Major domain)"/>
    <property type="match status" value="1"/>
</dbReference>
<dbReference type="Proteomes" id="UP001209570">
    <property type="component" value="Unassembled WGS sequence"/>
</dbReference>
<dbReference type="AlphaFoldDB" id="A0AAD5Q8V8"/>
<dbReference type="GO" id="GO:0005739">
    <property type="term" value="C:mitochondrion"/>
    <property type="evidence" value="ECO:0007669"/>
    <property type="project" value="TreeGrafter"/>
</dbReference>
<dbReference type="GO" id="GO:0009102">
    <property type="term" value="P:biotin biosynthetic process"/>
    <property type="evidence" value="ECO:0007669"/>
    <property type="project" value="TreeGrafter"/>
</dbReference>
<dbReference type="InterPro" id="IPR015421">
    <property type="entry name" value="PyrdxlP-dep_Trfase_major"/>
</dbReference>
<keyword evidence="2" id="KW-0808">Transferase</keyword>
<gene>
    <name evidence="5" type="ORF">P43SY_009286</name>
</gene>
<dbReference type="GO" id="GO:0004141">
    <property type="term" value="F:dethiobiotin synthase activity"/>
    <property type="evidence" value="ECO:0007669"/>
    <property type="project" value="TreeGrafter"/>
</dbReference>
<dbReference type="PANTHER" id="PTHR42684:SF3">
    <property type="entry name" value="ADENOSYLMETHIONINE-8-AMINO-7-OXONONANOATE AMINOTRANSFERASE"/>
    <property type="match status" value="1"/>
</dbReference>
<dbReference type="Gene3D" id="3.90.1150.10">
    <property type="entry name" value="Aspartate Aminotransferase, domain 1"/>
    <property type="match status" value="1"/>
</dbReference>
<evidence type="ECO:0008006" key="7">
    <source>
        <dbReference type="Google" id="ProtNLM"/>
    </source>
</evidence>
<dbReference type="InterPro" id="IPR005814">
    <property type="entry name" value="Aminotrans_3"/>
</dbReference>
<dbReference type="GO" id="GO:0004015">
    <property type="term" value="F:adenosylmethionine-8-amino-7-oxononanoate transaminase activity"/>
    <property type="evidence" value="ECO:0007669"/>
    <property type="project" value="TreeGrafter"/>
</dbReference>
<keyword evidence="1" id="KW-0032">Aminotransferase</keyword>
<dbReference type="InterPro" id="IPR015422">
    <property type="entry name" value="PyrdxlP-dep_Trfase_small"/>
</dbReference>
<evidence type="ECO:0000256" key="2">
    <source>
        <dbReference type="ARBA" id="ARBA00022679"/>
    </source>
</evidence>
<dbReference type="SUPFAM" id="SSF53383">
    <property type="entry name" value="PLP-dependent transferases"/>
    <property type="match status" value="1"/>
</dbReference>
<protein>
    <recommendedName>
        <fullName evidence="7">Adenosylmethionine-8-amino-7-oxononanoate aminotransferase</fullName>
    </recommendedName>
</protein>
<dbReference type="CDD" id="cd03109">
    <property type="entry name" value="DTBS"/>
    <property type="match status" value="1"/>
</dbReference>
<proteinExistence type="inferred from homology"/>
<dbReference type="InterPro" id="IPR015424">
    <property type="entry name" value="PyrdxlP-dep_Trfase"/>
</dbReference>
<dbReference type="EMBL" id="JAKCXM010000257">
    <property type="protein sequence ID" value="KAJ0397336.1"/>
    <property type="molecule type" value="Genomic_DNA"/>
</dbReference>
<organism evidence="5 6">
    <name type="scientific">Pythium insidiosum</name>
    <name type="common">Pythiosis disease agent</name>
    <dbReference type="NCBI Taxonomy" id="114742"/>
    <lineage>
        <taxon>Eukaryota</taxon>
        <taxon>Sar</taxon>
        <taxon>Stramenopiles</taxon>
        <taxon>Oomycota</taxon>
        <taxon>Peronosporomycetes</taxon>
        <taxon>Pythiales</taxon>
        <taxon>Pythiaceae</taxon>
        <taxon>Pythium</taxon>
    </lineage>
</organism>
<keyword evidence="3 4" id="KW-0663">Pyridoxal phosphate</keyword>
<evidence type="ECO:0000313" key="6">
    <source>
        <dbReference type="Proteomes" id="UP001209570"/>
    </source>
</evidence>